<keyword evidence="3" id="KW-1185">Reference proteome</keyword>
<evidence type="ECO:0000256" key="1">
    <source>
        <dbReference type="SAM" id="SignalP"/>
    </source>
</evidence>
<gene>
    <name evidence="2" type="ORF">LY79DRAFT_543552</name>
</gene>
<sequence length="168" mass="17590">MVFIHTIASLIIMALGVAAFPAPAPQPEAAPILVVDFEPDVQSISLNLLLRGFSSATSPSVSATQTPATPGVSSAPPTSFDVLPLETTSSQSMLPPAPSPIITCETIRCIDPYVCMEQEGVPGCYEKESCGKVFCPYGTRCCNSLCDMCAPSNMSCIQGCTTPETPLL</sequence>
<accession>A0AAD8V845</accession>
<evidence type="ECO:0000313" key="2">
    <source>
        <dbReference type="EMBL" id="KAK1596554.1"/>
    </source>
</evidence>
<protein>
    <submittedName>
        <fullName evidence="2">Uncharacterized protein</fullName>
    </submittedName>
</protein>
<feature type="signal peptide" evidence="1">
    <location>
        <begin position="1"/>
        <end position="19"/>
    </location>
</feature>
<proteinExistence type="predicted"/>
<organism evidence="2 3">
    <name type="scientific">Colletotrichum navitas</name>
    <dbReference type="NCBI Taxonomy" id="681940"/>
    <lineage>
        <taxon>Eukaryota</taxon>
        <taxon>Fungi</taxon>
        <taxon>Dikarya</taxon>
        <taxon>Ascomycota</taxon>
        <taxon>Pezizomycotina</taxon>
        <taxon>Sordariomycetes</taxon>
        <taxon>Hypocreomycetidae</taxon>
        <taxon>Glomerellales</taxon>
        <taxon>Glomerellaceae</taxon>
        <taxon>Colletotrichum</taxon>
        <taxon>Colletotrichum graminicola species complex</taxon>
    </lineage>
</organism>
<feature type="chain" id="PRO_5042043662" evidence="1">
    <location>
        <begin position="20"/>
        <end position="168"/>
    </location>
</feature>
<dbReference type="GeneID" id="85441293"/>
<dbReference type="AlphaFoldDB" id="A0AAD8V845"/>
<keyword evidence="1" id="KW-0732">Signal</keyword>
<evidence type="ECO:0000313" key="3">
    <source>
        <dbReference type="Proteomes" id="UP001230504"/>
    </source>
</evidence>
<dbReference type="EMBL" id="JAHLJV010000011">
    <property type="protein sequence ID" value="KAK1596554.1"/>
    <property type="molecule type" value="Genomic_DNA"/>
</dbReference>
<dbReference type="RefSeq" id="XP_060417407.1">
    <property type="nucleotide sequence ID" value="XM_060557053.1"/>
</dbReference>
<name>A0AAD8V845_9PEZI</name>
<dbReference type="Proteomes" id="UP001230504">
    <property type="component" value="Unassembled WGS sequence"/>
</dbReference>
<comment type="caution">
    <text evidence="2">The sequence shown here is derived from an EMBL/GenBank/DDBJ whole genome shotgun (WGS) entry which is preliminary data.</text>
</comment>
<reference evidence="2" key="1">
    <citation type="submission" date="2021-06" db="EMBL/GenBank/DDBJ databases">
        <title>Comparative genomics, transcriptomics and evolutionary studies reveal genomic signatures of adaptation to plant cell wall in hemibiotrophic fungi.</title>
        <authorList>
            <consortium name="DOE Joint Genome Institute"/>
            <person name="Baroncelli R."/>
            <person name="Diaz J.F."/>
            <person name="Benocci T."/>
            <person name="Peng M."/>
            <person name="Battaglia E."/>
            <person name="Haridas S."/>
            <person name="Andreopoulos W."/>
            <person name="Labutti K."/>
            <person name="Pangilinan J."/>
            <person name="Floch G.L."/>
            <person name="Makela M.R."/>
            <person name="Henrissat B."/>
            <person name="Grigoriev I.V."/>
            <person name="Crouch J.A."/>
            <person name="De Vries R.P."/>
            <person name="Sukno S.A."/>
            <person name="Thon M.R."/>
        </authorList>
    </citation>
    <scope>NUCLEOTIDE SEQUENCE</scope>
    <source>
        <strain evidence="2">CBS 125086</strain>
    </source>
</reference>